<proteinExistence type="predicted"/>
<evidence type="ECO:0000313" key="5">
    <source>
        <dbReference type="EMBL" id="MBN7771917.1"/>
    </source>
</evidence>
<dbReference type="RefSeq" id="WP_206580700.1">
    <property type="nucleotide sequence ID" value="NZ_JAFJZZ010000001.1"/>
</dbReference>
<dbReference type="InterPro" id="IPR001638">
    <property type="entry name" value="Solute-binding_3/MltF_N"/>
</dbReference>
<evidence type="ECO:0000259" key="4">
    <source>
        <dbReference type="SMART" id="SM00079"/>
    </source>
</evidence>
<dbReference type="Gene3D" id="3.40.190.10">
    <property type="entry name" value="Periplasmic binding protein-like II"/>
    <property type="match status" value="2"/>
</dbReference>
<keyword evidence="1 2" id="KW-0732">Signal</keyword>
<name>A0A939D654_CLOAM</name>
<evidence type="ECO:0000256" key="2">
    <source>
        <dbReference type="SAM" id="SignalP"/>
    </source>
</evidence>
<dbReference type="SMART" id="SM00079">
    <property type="entry name" value="PBPe"/>
    <property type="match status" value="1"/>
</dbReference>
<dbReference type="AlphaFoldDB" id="A0A939D654"/>
<feature type="domain" description="Ionotropic glutamate receptor C-terminal" evidence="4">
    <location>
        <begin position="38"/>
        <end position="261"/>
    </location>
</feature>
<dbReference type="PANTHER" id="PTHR35936">
    <property type="entry name" value="MEMBRANE-BOUND LYTIC MUREIN TRANSGLYCOSYLASE F"/>
    <property type="match status" value="1"/>
</dbReference>
<dbReference type="CDD" id="cd13624">
    <property type="entry name" value="PBP2_Arg_Lys_His"/>
    <property type="match status" value="1"/>
</dbReference>
<keyword evidence="6" id="KW-1185">Reference proteome</keyword>
<feature type="signal peptide" evidence="2">
    <location>
        <begin position="1"/>
        <end position="23"/>
    </location>
</feature>
<accession>A0A939D654</accession>
<dbReference type="PROSITE" id="PS51257">
    <property type="entry name" value="PROKAR_LIPOPROTEIN"/>
    <property type="match status" value="1"/>
</dbReference>
<dbReference type="EMBL" id="JAFJZZ010000001">
    <property type="protein sequence ID" value="MBN7771917.1"/>
    <property type="molecule type" value="Genomic_DNA"/>
</dbReference>
<dbReference type="GO" id="GO:0016020">
    <property type="term" value="C:membrane"/>
    <property type="evidence" value="ECO:0007669"/>
    <property type="project" value="InterPro"/>
</dbReference>
<sequence length="261" mass="28163">MKMNMKKIVALALVMIVAFTFGACGGADTNKDADQKPVYKVAMEPTFPPFDTTDKQTGELTGFDVDMMEAIAEDQGFELKWENMSFDGLIPALQAGNIDIIASGMNASDDRREQVDFSDTYYDSGLVVAVKKGNTTITSLGAITADMKVGGQIGTTGADLCQKLQTEGKVKEAKIYNGLDVAVMDLQNGTIDALINDLPVTKAYIDAQPGTIQIVGDVLNAEAYGIAVKKGNQELLDKINAGMKNIKDSGKFDELYAKWFE</sequence>
<dbReference type="SMART" id="SM00062">
    <property type="entry name" value="PBPb"/>
    <property type="match status" value="1"/>
</dbReference>
<dbReference type="Proteomes" id="UP000664545">
    <property type="component" value="Unassembled WGS sequence"/>
</dbReference>
<feature type="chain" id="PRO_5038757276" evidence="2">
    <location>
        <begin position="24"/>
        <end position="261"/>
    </location>
</feature>
<comment type="caution">
    <text evidence="5">The sequence shown here is derived from an EMBL/GenBank/DDBJ whole genome shotgun (WGS) entry which is preliminary data.</text>
</comment>
<dbReference type="SUPFAM" id="SSF53850">
    <property type="entry name" value="Periplasmic binding protein-like II"/>
    <property type="match status" value="1"/>
</dbReference>
<reference evidence="5" key="1">
    <citation type="submission" date="2021-02" db="EMBL/GenBank/DDBJ databases">
        <title>Abyssanaerobacter marinus gen.nov., sp., nov, anaerobic bacterium isolated from the Onnuri vent field of Indian Ocean and suggestion of Mogibacteriaceae fam. nov., and proposal of reclassification of ambiguous this family's genus member.</title>
        <authorList>
            <person name="Kim Y.J."/>
            <person name="Yang J.-A."/>
        </authorList>
    </citation>
    <scope>NUCLEOTIDE SEQUENCE</scope>
    <source>
        <strain evidence="5">DSM 2634</strain>
    </source>
</reference>
<evidence type="ECO:0000256" key="1">
    <source>
        <dbReference type="ARBA" id="ARBA00022729"/>
    </source>
</evidence>
<evidence type="ECO:0000259" key="3">
    <source>
        <dbReference type="SMART" id="SM00062"/>
    </source>
</evidence>
<gene>
    <name evidence="5" type="ORF">JYB65_00890</name>
</gene>
<dbReference type="PANTHER" id="PTHR35936:SF17">
    <property type="entry name" value="ARGININE-BINDING EXTRACELLULAR PROTEIN ARTP"/>
    <property type="match status" value="1"/>
</dbReference>
<dbReference type="InterPro" id="IPR001320">
    <property type="entry name" value="Iontro_rcpt_C"/>
</dbReference>
<protein>
    <submittedName>
        <fullName evidence="5">Basic amino acid ABC transporter substrate-binding protein</fullName>
    </submittedName>
</protein>
<dbReference type="GO" id="GO:0015276">
    <property type="term" value="F:ligand-gated monoatomic ion channel activity"/>
    <property type="evidence" value="ECO:0007669"/>
    <property type="project" value="InterPro"/>
</dbReference>
<feature type="domain" description="Solute-binding protein family 3/N-terminal" evidence="3">
    <location>
        <begin position="38"/>
        <end position="261"/>
    </location>
</feature>
<dbReference type="Pfam" id="PF00497">
    <property type="entry name" value="SBP_bac_3"/>
    <property type="match status" value="1"/>
</dbReference>
<organism evidence="5 6">
    <name type="scientific">Clostridium aminobutyricum</name>
    <dbReference type="NCBI Taxonomy" id="33953"/>
    <lineage>
        <taxon>Bacteria</taxon>
        <taxon>Bacillati</taxon>
        <taxon>Bacillota</taxon>
        <taxon>Clostridia</taxon>
        <taxon>Eubacteriales</taxon>
        <taxon>Clostridiaceae</taxon>
        <taxon>Clostridium</taxon>
    </lineage>
</organism>
<evidence type="ECO:0000313" key="6">
    <source>
        <dbReference type="Proteomes" id="UP000664545"/>
    </source>
</evidence>